<organism evidence="2 3">
    <name type="scientific">Rhynocoris fuscipes</name>
    <dbReference type="NCBI Taxonomy" id="488301"/>
    <lineage>
        <taxon>Eukaryota</taxon>
        <taxon>Metazoa</taxon>
        <taxon>Ecdysozoa</taxon>
        <taxon>Arthropoda</taxon>
        <taxon>Hexapoda</taxon>
        <taxon>Insecta</taxon>
        <taxon>Pterygota</taxon>
        <taxon>Neoptera</taxon>
        <taxon>Paraneoptera</taxon>
        <taxon>Hemiptera</taxon>
        <taxon>Heteroptera</taxon>
        <taxon>Panheteroptera</taxon>
        <taxon>Cimicomorpha</taxon>
        <taxon>Reduviidae</taxon>
        <taxon>Harpactorinae</taxon>
        <taxon>Harpactorini</taxon>
        <taxon>Rhynocoris</taxon>
    </lineage>
</organism>
<keyword evidence="3" id="KW-1185">Reference proteome</keyword>
<dbReference type="Pfam" id="PF12937">
    <property type="entry name" value="F-box-like"/>
    <property type="match status" value="1"/>
</dbReference>
<dbReference type="PROSITE" id="PS50181">
    <property type="entry name" value="FBOX"/>
    <property type="match status" value="1"/>
</dbReference>
<dbReference type="SMART" id="SM00256">
    <property type="entry name" value="FBOX"/>
    <property type="match status" value="1"/>
</dbReference>
<dbReference type="AlphaFoldDB" id="A0AAW1CN42"/>
<name>A0AAW1CN42_9HEMI</name>
<dbReference type="SUPFAM" id="SSF81383">
    <property type="entry name" value="F-box domain"/>
    <property type="match status" value="1"/>
</dbReference>
<comment type="caution">
    <text evidence="2">The sequence shown here is derived from an EMBL/GenBank/DDBJ whole genome shotgun (WGS) entry which is preliminary data.</text>
</comment>
<dbReference type="InterPro" id="IPR011047">
    <property type="entry name" value="Quinoprotein_ADH-like_sf"/>
</dbReference>
<dbReference type="InterPro" id="IPR001810">
    <property type="entry name" value="F-box_dom"/>
</dbReference>
<dbReference type="Proteomes" id="UP001461498">
    <property type="component" value="Unassembled WGS sequence"/>
</dbReference>
<evidence type="ECO:0000313" key="3">
    <source>
        <dbReference type="Proteomes" id="UP001461498"/>
    </source>
</evidence>
<feature type="domain" description="F-box" evidence="1">
    <location>
        <begin position="1"/>
        <end position="47"/>
    </location>
</feature>
<protein>
    <recommendedName>
        <fullName evidence="1">F-box domain-containing protein</fullName>
    </recommendedName>
</protein>
<accession>A0AAW1CN42</accession>
<evidence type="ECO:0000259" key="1">
    <source>
        <dbReference type="PROSITE" id="PS50181"/>
    </source>
</evidence>
<reference evidence="2 3" key="1">
    <citation type="submission" date="2022-12" db="EMBL/GenBank/DDBJ databases">
        <title>Chromosome-level genome assembly of true bugs.</title>
        <authorList>
            <person name="Ma L."/>
            <person name="Li H."/>
        </authorList>
    </citation>
    <scope>NUCLEOTIDE SEQUENCE [LARGE SCALE GENOMIC DNA]</scope>
    <source>
        <strain evidence="2">Lab_2022b</strain>
    </source>
</reference>
<dbReference type="InterPro" id="IPR036047">
    <property type="entry name" value="F-box-like_dom_sf"/>
</dbReference>
<sequence length="452" mass="53195">MDILKCLPPEISIKILAFLNLCDILKCSLVSRYWYDLTNTNSIWKQFWLADLPLKKSNSSKDFKWIFQPPCEWKLYYLNHQKVINNWIDDRYEKHEINGYVYREHSAAYDGRTLVINNYDSVVVYRVEKGLLLPCQNLSYKKCESYGCATNTTYIVVKYKPCIIIYDLMCDQYKVSHMLYLNVSDCKLMYKNEGKAIEEFNAEGSLGPFALNFMGIIGSTLYIYMETVRTMYAWSMKDMVCLTEIKFFVANFLYDNERVYVYCIDFDNHVHHISVYDENAQKCYTVWPDMNIGDMHINNHLLVAVGDGKNEVDVCAWDKRTGDLLHSKRMLVTLISRLHPKNDVLVDVDYAWPFQIKEVFAYNIEDNEIVWRKLAGGVGGYRDQSDIHSIVADRFLIFRTYSRRRFDIHDGKRGKYLYSLYGIDTNYAFISYDVLIYQNKKKCGKLVVHIYS</sequence>
<dbReference type="SUPFAM" id="SSF50998">
    <property type="entry name" value="Quinoprotein alcohol dehydrogenase-like"/>
    <property type="match status" value="1"/>
</dbReference>
<gene>
    <name evidence="2" type="ORF">O3M35_002793</name>
</gene>
<dbReference type="EMBL" id="JAPXFL010000011">
    <property type="protein sequence ID" value="KAK9499832.1"/>
    <property type="molecule type" value="Genomic_DNA"/>
</dbReference>
<evidence type="ECO:0000313" key="2">
    <source>
        <dbReference type="EMBL" id="KAK9499832.1"/>
    </source>
</evidence>
<dbReference type="Gene3D" id="1.20.1280.50">
    <property type="match status" value="1"/>
</dbReference>
<proteinExistence type="predicted"/>